<protein>
    <submittedName>
        <fullName evidence="3">Uncharacterized protein</fullName>
    </submittedName>
</protein>
<dbReference type="EMBL" id="JAUEDM010000002">
    <property type="protein sequence ID" value="KAK3326608.1"/>
    <property type="molecule type" value="Genomic_DNA"/>
</dbReference>
<feature type="compositionally biased region" description="Polar residues" evidence="1">
    <location>
        <begin position="54"/>
        <end position="63"/>
    </location>
</feature>
<evidence type="ECO:0000313" key="3">
    <source>
        <dbReference type="EMBL" id="KAK3326608.1"/>
    </source>
</evidence>
<organism evidence="3 4">
    <name type="scientific">Apodospora peruviana</name>
    <dbReference type="NCBI Taxonomy" id="516989"/>
    <lineage>
        <taxon>Eukaryota</taxon>
        <taxon>Fungi</taxon>
        <taxon>Dikarya</taxon>
        <taxon>Ascomycota</taxon>
        <taxon>Pezizomycotina</taxon>
        <taxon>Sordariomycetes</taxon>
        <taxon>Sordariomycetidae</taxon>
        <taxon>Sordariales</taxon>
        <taxon>Lasiosphaeriaceae</taxon>
        <taxon>Apodospora</taxon>
    </lineage>
</organism>
<proteinExistence type="predicted"/>
<reference evidence="3" key="2">
    <citation type="submission" date="2023-06" db="EMBL/GenBank/DDBJ databases">
        <authorList>
            <consortium name="Lawrence Berkeley National Laboratory"/>
            <person name="Haridas S."/>
            <person name="Hensen N."/>
            <person name="Bonometti L."/>
            <person name="Westerberg I."/>
            <person name="Brannstrom I.O."/>
            <person name="Guillou S."/>
            <person name="Cros-Aarteil S."/>
            <person name="Calhoun S."/>
            <person name="Kuo A."/>
            <person name="Mondo S."/>
            <person name="Pangilinan J."/>
            <person name="Riley R."/>
            <person name="Labutti K."/>
            <person name="Andreopoulos B."/>
            <person name="Lipzen A."/>
            <person name="Chen C."/>
            <person name="Yanf M."/>
            <person name="Daum C."/>
            <person name="Ng V."/>
            <person name="Clum A."/>
            <person name="Steindorff A."/>
            <person name="Ohm R."/>
            <person name="Martin F."/>
            <person name="Silar P."/>
            <person name="Natvig D."/>
            <person name="Lalanne C."/>
            <person name="Gautier V."/>
            <person name="Ament-Velasquez S.L."/>
            <person name="Kruys A."/>
            <person name="Hutchinson M.I."/>
            <person name="Powell A.J."/>
            <person name="Barry K."/>
            <person name="Miller A.N."/>
            <person name="Grigoriev I.V."/>
            <person name="Debuchy R."/>
            <person name="Gladieux P."/>
            <person name="Thoren M.H."/>
            <person name="Johannesson H."/>
        </authorList>
    </citation>
    <scope>NUCLEOTIDE SEQUENCE</scope>
    <source>
        <strain evidence="3">CBS 118394</strain>
    </source>
</reference>
<keyword evidence="2" id="KW-0472">Membrane</keyword>
<evidence type="ECO:0000256" key="1">
    <source>
        <dbReference type="SAM" id="MobiDB-lite"/>
    </source>
</evidence>
<keyword evidence="2" id="KW-1133">Transmembrane helix</keyword>
<gene>
    <name evidence="3" type="ORF">B0H66DRAFT_589185</name>
</gene>
<keyword evidence="2" id="KW-0812">Transmembrane</keyword>
<feature type="transmembrane region" description="Helical" evidence="2">
    <location>
        <begin position="175"/>
        <end position="197"/>
    </location>
</feature>
<reference evidence="3" key="1">
    <citation type="journal article" date="2023" name="Mol. Phylogenet. Evol.">
        <title>Genome-scale phylogeny and comparative genomics of the fungal order Sordariales.</title>
        <authorList>
            <person name="Hensen N."/>
            <person name="Bonometti L."/>
            <person name="Westerberg I."/>
            <person name="Brannstrom I.O."/>
            <person name="Guillou S."/>
            <person name="Cros-Aarteil S."/>
            <person name="Calhoun S."/>
            <person name="Haridas S."/>
            <person name="Kuo A."/>
            <person name="Mondo S."/>
            <person name="Pangilinan J."/>
            <person name="Riley R."/>
            <person name="LaButti K."/>
            <person name="Andreopoulos B."/>
            <person name="Lipzen A."/>
            <person name="Chen C."/>
            <person name="Yan M."/>
            <person name="Daum C."/>
            <person name="Ng V."/>
            <person name="Clum A."/>
            <person name="Steindorff A."/>
            <person name="Ohm R.A."/>
            <person name="Martin F."/>
            <person name="Silar P."/>
            <person name="Natvig D.O."/>
            <person name="Lalanne C."/>
            <person name="Gautier V."/>
            <person name="Ament-Velasquez S.L."/>
            <person name="Kruys A."/>
            <person name="Hutchinson M.I."/>
            <person name="Powell A.J."/>
            <person name="Barry K."/>
            <person name="Miller A.N."/>
            <person name="Grigoriev I.V."/>
            <person name="Debuchy R."/>
            <person name="Gladieux P."/>
            <person name="Hiltunen Thoren M."/>
            <person name="Johannesson H."/>
        </authorList>
    </citation>
    <scope>NUCLEOTIDE SEQUENCE</scope>
    <source>
        <strain evidence="3">CBS 118394</strain>
    </source>
</reference>
<evidence type="ECO:0000256" key="2">
    <source>
        <dbReference type="SAM" id="Phobius"/>
    </source>
</evidence>
<sequence length="246" mass="26340">MNTWCTYSGVTYPAAPTEVTASSGSTESVRECDPREIKPHNAPPPELTHKSRHPTSTTVSNQVPAPVPGMGTSTAVSVPPNESTPPTSSTVPHQVVPVPVSDIGTTTTSITVAVIPISTITYGQSGPGLVTTATTTYHELSTITTMIPATTVTAAAEFEPPRDEAKPVNITALKIAVPTICVVIFLVFVVFMVRFCAKRHRAQRKRWARQGEEVNIVFKPLDLSRVSILGNWAGLGNVDCEYMNNT</sequence>
<dbReference type="AlphaFoldDB" id="A0AAE0IK29"/>
<comment type="caution">
    <text evidence="3">The sequence shown here is derived from an EMBL/GenBank/DDBJ whole genome shotgun (WGS) entry which is preliminary data.</text>
</comment>
<keyword evidence="4" id="KW-1185">Reference proteome</keyword>
<dbReference type="Proteomes" id="UP001283341">
    <property type="component" value="Unassembled WGS sequence"/>
</dbReference>
<feature type="compositionally biased region" description="Basic and acidic residues" evidence="1">
    <location>
        <begin position="28"/>
        <end position="39"/>
    </location>
</feature>
<feature type="region of interest" description="Disordered" evidence="1">
    <location>
        <begin position="16"/>
        <end position="95"/>
    </location>
</feature>
<accession>A0AAE0IK29</accession>
<name>A0AAE0IK29_9PEZI</name>
<evidence type="ECO:0000313" key="4">
    <source>
        <dbReference type="Proteomes" id="UP001283341"/>
    </source>
</evidence>
<feature type="compositionally biased region" description="Low complexity" evidence="1">
    <location>
        <begin position="76"/>
        <end position="95"/>
    </location>
</feature>